<evidence type="ECO:0000313" key="8">
    <source>
        <dbReference type="Proteomes" id="UP000384372"/>
    </source>
</evidence>
<evidence type="ECO:0000256" key="5">
    <source>
        <dbReference type="SAM" id="SignalP"/>
    </source>
</evidence>
<protein>
    <submittedName>
        <fullName evidence="7">Glycoside hydrolase family 28 protein</fullName>
    </submittedName>
</protein>
<dbReference type="InterPro" id="IPR012334">
    <property type="entry name" value="Pectin_lyas_fold"/>
</dbReference>
<dbReference type="RefSeq" id="WP_158464357.1">
    <property type="nucleotide sequence ID" value="NZ_VZAD01000097.1"/>
</dbReference>
<dbReference type="Pfam" id="PF00295">
    <property type="entry name" value="Glyco_hydro_28"/>
    <property type="match status" value="1"/>
</dbReference>
<dbReference type="EMBL" id="VZAD01000097">
    <property type="protein sequence ID" value="MQP12798.1"/>
    <property type="molecule type" value="Genomic_DNA"/>
</dbReference>
<keyword evidence="8" id="KW-1185">Reference proteome</keyword>
<dbReference type="InterPro" id="IPR006626">
    <property type="entry name" value="PbH1"/>
</dbReference>
<dbReference type="GO" id="GO:0004650">
    <property type="term" value="F:polygalacturonase activity"/>
    <property type="evidence" value="ECO:0007669"/>
    <property type="project" value="InterPro"/>
</dbReference>
<dbReference type="GO" id="GO:0005975">
    <property type="term" value="P:carbohydrate metabolic process"/>
    <property type="evidence" value="ECO:0007669"/>
    <property type="project" value="InterPro"/>
</dbReference>
<keyword evidence="5" id="KW-0732">Signal</keyword>
<sequence length="485" mass="53633">MKTKTNLLAAVCLAFCCLTANARQVNCGSHSHSKDENTCHQSSAVEQERVRLRDSILTNISGAKIAEKTLLISRLGAKNDGKTDCRAAFAKAIRKASAMKGAKIVVPAGTYYIKGPIVLASNVCIELQKGATLKFAPEEKYYPVVSTSWEGTFLYNYSPFIYGYGCHDVAIIGEGTINGNAMTTFAQWRPKQKFDKDLSRKMNHEEVALKDRQFGKGHWLRPQLLQLYNCQGVTIEGVKITNSPFWCVHLLKSENIICRNLRYDAKLVNNDGIDPECSRNVLIEGVEFNNGDDNVAIKSGRDNDGWNAKMPSENIIIRNCHFKGLHAVVIGSEMSAGVRNVIVEDCDYAGYCKRGIFIKTNPDRGGFVENVYVKNCSFDEVEDLFYVTSRYAGEGQDNHYFSTIRNIFIDGLKCNSVKQAALVLQGTQAKPVFNVMFNNVDVAKAKIGLSFENALDVNISSSHIGGKVGTPTTVTPQDNLFGKEK</sequence>
<dbReference type="SUPFAM" id="SSF51126">
    <property type="entry name" value="Pectin lyase-like"/>
    <property type="match status" value="1"/>
</dbReference>
<evidence type="ECO:0000313" key="7">
    <source>
        <dbReference type="EMBL" id="MQP12798.1"/>
    </source>
</evidence>
<reference evidence="7 8" key="1">
    <citation type="submission" date="2019-09" db="EMBL/GenBank/DDBJ databases">
        <title>Distinct polysaccharide growth profiles of human intestinal Prevotella copri isolates.</title>
        <authorList>
            <person name="Fehlner-Peach H."/>
            <person name="Magnabosco C."/>
            <person name="Raghavan V."/>
            <person name="Scher J.U."/>
            <person name="Tett A."/>
            <person name="Cox L.M."/>
            <person name="Gottsegen C."/>
            <person name="Watters A."/>
            <person name="Wiltshire- Gordon J.D."/>
            <person name="Segata N."/>
            <person name="Bonneau R."/>
            <person name="Littman D.R."/>
        </authorList>
    </citation>
    <scope>NUCLEOTIDE SEQUENCE [LARGE SCALE GENOMIC DNA]</scope>
    <source>
        <strain evidence="8">iAQ1173</strain>
    </source>
</reference>
<evidence type="ECO:0000256" key="1">
    <source>
        <dbReference type="ARBA" id="ARBA00008834"/>
    </source>
</evidence>
<name>A0A6A7WEL9_9BACT</name>
<dbReference type="InterPro" id="IPR051801">
    <property type="entry name" value="GH28_Enzymes"/>
</dbReference>
<comment type="caution">
    <text evidence="7">The sequence shown here is derived from an EMBL/GenBank/DDBJ whole genome shotgun (WGS) entry which is preliminary data.</text>
</comment>
<evidence type="ECO:0000256" key="4">
    <source>
        <dbReference type="RuleBase" id="RU361169"/>
    </source>
</evidence>
<organism evidence="7 8">
    <name type="scientific">Segatella copri</name>
    <dbReference type="NCBI Taxonomy" id="165179"/>
    <lineage>
        <taxon>Bacteria</taxon>
        <taxon>Pseudomonadati</taxon>
        <taxon>Bacteroidota</taxon>
        <taxon>Bacteroidia</taxon>
        <taxon>Bacteroidales</taxon>
        <taxon>Prevotellaceae</taxon>
        <taxon>Segatella</taxon>
    </lineage>
</organism>
<keyword evidence="2 4" id="KW-0378">Hydrolase</keyword>
<feature type="chain" id="PRO_5025650455" evidence="5">
    <location>
        <begin position="23"/>
        <end position="485"/>
    </location>
</feature>
<evidence type="ECO:0000259" key="6">
    <source>
        <dbReference type="Pfam" id="PF12708"/>
    </source>
</evidence>
<dbReference type="OrthoDB" id="9795222at2"/>
<dbReference type="PANTHER" id="PTHR31339:SF9">
    <property type="entry name" value="PLASMIN AND FIBRONECTIN-BINDING PROTEIN A"/>
    <property type="match status" value="1"/>
</dbReference>
<evidence type="ECO:0000256" key="3">
    <source>
        <dbReference type="ARBA" id="ARBA00023295"/>
    </source>
</evidence>
<dbReference type="InterPro" id="IPR011050">
    <property type="entry name" value="Pectin_lyase_fold/virulence"/>
</dbReference>
<feature type="domain" description="Rhamnogalacturonase A/B/Epimerase-like pectate lyase" evidence="6">
    <location>
        <begin position="75"/>
        <end position="124"/>
    </location>
</feature>
<dbReference type="PANTHER" id="PTHR31339">
    <property type="entry name" value="PECTIN LYASE-RELATED"/>
    <property type="match status" value="1"/>
</dbReference>
<dbReference type="InterPro" id="IPR024535">
    <property type="entry name" value="RHGA/B-epi-like_pectate_lyase"/>
</dbReference>
<dbReference type="Pfam" id="PF12708">
    <property type="entry name" value="Pect-lyase_RHGA_epim"/>
    <property type="match status" value="1"/>
</dbReference>
<dbReference type="SMART" id="SM00710">
    <property type="entry name" value="PbH1"/>
    <property type="match status" value="5"/>
</dbReference>
<evidence type="ECO:0000256" key="2">
    <source>
        <dbReference type="ARBA" id="ARBA00022801"/>
    </source>
</evidence>
<accession>A0A6A7WEL9</accession>
<feature type="signal peptide" evidence="5">
    <location>
        <begin position="1"/>
        <end position="22"/>
    </location>
</feature>
<keyword evidence="3 4" id="KW-0326">Glycosidase</keyword>
<dbReference type="AlphaFoldDB" id="A0A6A7WEL9"/>
<proteinExistence type="inferred from homology"/>
<comment type="similarity">
    <text evidence="1 4">Belongs to the glycosyl hydrolase 28 family.</text>
</comment>
<gene>
    <name evidence="7" type="ORF">F7D20_12710</name>
</gene>
<dbReference type="Proteomes" id="UP000384372">
    <property type="component" value="Unassembled WGS sequence"/>
</dbReference>
<dbReference type="InterPro" id="IPR000743">
    <property type="entry name" value="Glyco_hydro_28"/>
</dbReference>
<dbReference type="Gene3D" id="2.160.20.10">
    <property type="entry name" value="Single-stranded right-handed beta-helix, Pectin lyase-like"/>
    <property type="match status" value="1"/>
</dbReference>